<keyword evidence="4 6" id="KW-1133">Transmembrane helix</keyword>
<evidence type="ECO:0000313" key="7">
    <source>
        <dbReference type="EMBL" id="GGB48173.1"/>
    </source>
</evidence>
<dbReference type="PANTHER" id="PTHR30250">
    <property type="entry name" value="PST FAMILY PREDICTED COLANIC ACID TRANSPORTER"/>
    <property type="match status" value="1"/>
</dbReference>
<feature type="transmembrane region" description="Helical" evidence="6">
    <location>
        <begin position="107"/>
        <end position="126"/>
    </location>
</feature>
<dbReference type="EMBL" id="BMDZ01000038">
    <property type="protein sequence ID" value="GGB48173.1"/>
    <property type="molecule type" value="Genomic_DNA"/>
</dbReference>
<feature type="transmembrane region" description="Helical" evidence="6">
    <location>
        <begin position="138"/>
        <end position="157"/>
    </location>
</feature>
<comment type="caution">
    <text evidence="7">The sequence shown here is derived from an EMBL/GenBank/DDBJ whole genome shotgun (WGS) entry which is preliminary data.</text>
</comment>
<reference evidence="8" key="1">
    <citation type="journal article" date="2019" name="Int. J. Syst. Evol. Microbiol.">
        <title>The Global Catalogue of Microorganisms (GCM) 10K type strain sequencing project: providing services to taxonomists for standard genome sequencing and annotation.</title>
        <authorList>
            <consortium name="The Broad Institute Genomics Platform"/>
            <consortium name="The Broad Institute Genome Sequencing Center for Infectious Disease"/>
            <person name="Wu L."/>
            <person name="Ma J."/>
        </authorList>
    </citation>
    <scope>NUCLEOTIDE SEQUENCE [LARGE SCALE GENOMIC DNA]</scope>
    <source>
        <strain evidence="8">CGMCC 1.10188</strain>
    </source>
</reference>
<proteinExistence type="predicted"/>
<evidence type="ECO:0000256" key="6">
    <source>
        <dbReference type="SAM" id="Phobius"/>
    </source>
</evidence>
<feature type="transmembrane region" description="Helical" evidence="6">
    <location>
        <begin position="376"/>
        <end position="396"/>
    </location>
</feature>
<feature type="transmembrane region" description="Helical" evidence="6">
    <location>
        <begin position="199"/>
        <end position="221"/>
    </location>
</feature>
<evidence type="ECO:0000313" key="8">
    <source>
        <dbReference type="Proteomes" id="UP000603352"/>
    </source>
</evidence>
<feature type="transmembrane region" description="Helical" evidence="6">
    <location>
        <begin position="290"/>
        <end position="307"/>
    </location>
</feature>
<feature type="transmembrane region" description="Helical" evidence="6">
    <location>
        <begin position="169"/>
        <end position="187"/>
    </location>
</feature>
<evidence type="ECO:0000256" key="1">
    <source>
        <dbReference type="ARBA" id="ARBA00004651"/>
    </source>
</evidence>
<feature type="transmembrane region" description="Helical" evidence="6">
    <location>
        <begin position="241"/>
        <end position="258"/>
    </location>
</feature>
<dbReference type="InterPro" id="IPR050833">
    <property type="entry name" value="Poly_Biosynth_Transport"/>
</dbReference>
<evidence type="ECO:0000256" key="3">
    <source>
        <dbReference type="ARBA" id="ARBA00022692"/>
    </source>
</evidence>
<evidence type="ECO:0008006" key="9">
    <source>
        <dbReference type="Google" id="ProtNLM"/>
    </source>
</evidence>
<accession>A0ABQ1INA9</accession>
<dbReference type="Proteomes" id="UP000603352">
    <property type="component" value="Unassembled WGS sequence"/>
</dbReference>
<organism evidence="7 8">
    <name type="scientific">Tistrella bauzanensis</name>
    <dbReference type="NCBI Taxonomy" id="657419"/>
    <lineage>
        <taxon>Bacteria</taxon>
        <taxon>Pseudomonadati</taxon>
        <taxon>Pseudomonadota</taxon>
        <taxon>Alphaproteobacteria</taxon>
        <taxon>Geminicoccales</taxon>
        <taxon>Geminicoccaceae</taxon>
        <taxon>Tistrella</taxon>
    </lineage>
</organism>
<comment type="subcellular location">
    <subcellularLocation>
        <location evidence="1">Cell membrane</location>
        <topology evidence="1">Multi-pass membrane protein</topology>
    </subcellularLocation>
</comment>
<keyword evidence="2" id="KW-1003">Cell membrane</keyword>
<name>A0ABQ1INA9_9PROT</name>
<keyword evidence="8" id="KW-1185">Reference proteome</keyword>
<sequence>MIVGGTIAQRLGNVILLPFVVATMSSSEFTRFGLFTSTIAIAVPILTMNLHLAIGRIYFDHATDEGKASAFITNILAGAIGILVGGGALLLFLQASGVTDPMTEGDLGLQVEILACALLLVAMQGGSILARTRDRNHLYALSSTVSGAGLLLGYVVLQGVLSDNMQALVYAYLAAQFLAAAVTWSLYRYGIKHGKVRMVHLRSGFAYSAGTMIYVVSIWVIGQGGRWVGGVTLPDAMSAGYTLVSYGMVVLGVMVNAYSESHRIPFLEAFASDRVDDALKIMKTIARRNFAIVGVAFAVGAIVVVFKENLLPLGYHMELVWLLPALVYCLAAALLNHSVWLFGGLKETWWLILTSLCGIGAYLSLLILLIDEGVSGLLWSSALTMFVQAFVLRMIAEWRINCWRARLISEENEA</sequence>
<gene>
    <name evidence="7" type="ORF">GCM10011505_31560</name>
</gene>
<evidence type="ECO:0000256" key="5">
    <source>
        <dbReference type="ARBA" id="ARBA00023136"/>
    </source>
</evidence>
<feature type="transmembrane region" description="Helical" evidence="6">
    <location>
        <begin position="71"/>
        <end position="95"/>
    </location>
</feature>
<feature type="transmembrane region" description="Helical" evidence="6">
    <location>
        <begin position="34"/>
        <end position="59"/>
    </location>
</feature>
<keyword evidence="3 6" id="KW-0812">Transmembrane</keyword>
<evidence type="ECO:0000256" key="2">
    <source>
        <dbReference type="ARBA" id="ARBA00022475"/>
    </source>
</evidence>
<keyword evidence="5 6" id="KW-0472">Membrane</keyword>
<dbReference type="PANTHER" id="PTHR30250:SF11">
    <property type="entry name" value="O-ANTIGEN TRANSPORTER-RELATED"/>
    <property type="match status" value="1"/>
</dbReference>
<protein>
    <recommendedName>
        <fullName evidence="9">Polysaccharide biosynthesis protein C-terminal domain-containing protein</fullName>
    </recommendedName>
</protein>
<feature type="transmembrane region" description="Helical" evidence="6">
    <location>
        <begin position="349"/>
        <end position="370"/>
    </location>
</feature>
<feature type="transmembrane region" description="Helical" evidence="6">
    <location>
        <begin position="319"/>
        <end position="342"/>
    </location>
</feature>
<evidence type="ECO:0000256" key="4">
    <source>
        <dbReference type="ARBA" id="ARBA00022989"/>
    </source>
</evidence>